<dbReference type="EMBL" id="JACYFU010000002">
    <property type="protein sequence ID" value="MBD8066033.1"/>
    <property type="molecule type" value="Genomic_DNA"/>
</dbReference>
<dbReference type="PROSITE" id="PS51318">
    <property type="entry name" value="TAT"/>
    <property type="match status" value="1"/>
</dbReference>
<keyword evidence="10" id="KW-1185">Reference proteome</keyword>
<dbReference type="GO" id="GO:0042597">
    <property type="term" value="C:periplasmic space"/>
    <property type="evidence" value="ECO:0007669"/>
    <property type="project" value="UniProtKB-SubCell"/>
</dbReference>
<evidence type="ECO:0000256" key="4">
    <source>
        <dbReference type="ARBA" id="ARBA00017470"/>
    </source>
</evidence>
<organism evidence="9 10">
    <name type="scientific">Devosia oryzisoli</name>
    <dbReference type="NCBI Taxonomy" id="2774138"/>
    <lineage>
        <taxon>Bacteria</taxon>
        <taxon>Pseudomonadati</taxon>
        <taxon>Pseudomonadota</taxon>
        <taxon>Alphaproteobacteria</taxon>
        <taxon>Hyphomicrobiales</taxon>
        <taxon>Devosiaceae</taxon>
        <taxon>Devosia</taxon>
    </lineage>
</organism>
<evidence type="ECO:0000256" key="7">
    <source>
        <dbReference type="ARBA" id="ARBA00022764"/>
    </source>
</evidence>
<reference evidence="9" key="1">
    <citation type="submission" date="2020-09" db="EMBL/GenBank/DDBJ databases">
        <title>Genome seq and assembly of Devosia sp.</title>
        <authorList>
            <person name="Chhetri G."/>
        </authorList>
    </citation>
    <scope>NUCLEOTIDE SEQUENCE</scope>
    <source>
        <strain evidence="9">PTR5</strain>
    </source>
</reference>
<evidence type="ECO:0000256" key="2">
    <source>
        <dbReference type="ARBA" id="ARBA00008520"/>
    </source>
</evidence>
<evidence type="ECO:0000256" key="3">
    <source>
        <dbReference type="ARBA" id="ARBA00011557"/>
    </source>
</evidence>
<gene>
    <name evidence="9" type="ORF">IC608_11170</name>
</gene>
<dbReference type="SUPFAM" id="SSF53850">
    <property type="entry name" value="Periplasmic binding protein-like II"/>
    <property type="match status" value="1"/>
</dbReference>
<protein>
    <recommendedName>
        <fullName evidence="4">sn-glycerol-3-phosphate-binding periplasmic protein UgpB</fullName>
    </recommendedName>
</protein>
<accession>A0A927ITP5</accession>
<evidence type="ECO:0000256" key="5">
    <source>
        <dbReference type="ARBA" id="ARBA00022448"/>
    </source>
</evidence>
<dbReference type="RefSeq" id="WP_191775308.1">
    <property type="nucleotide sequence ID" value="NZ_JACYFU010000002.1"/>
</dbReference>
<comment type="similarity">
    <text evidence="2">Belongs to the bacterial solute-binding protein 1 family.</text>
</comment>
<evidence type="ECO:0000313" key="9">
    <source>
        <dbReference type="EMBL" id="MBD8066033.1"/>
    </source>
</evidence>
<dbReference type="Gene3D" id="3.40.190.10">
    <property type="entry name" value="Periplasmic binding protein-like II"/>
    <property type="match status" value="1"/>
</dbReference>
<dbReference type="PANTHER" id="PTHR43649">
    <property type="entry name" value="ARABINOSE-BINDING PROTEIN-RELATED"/>
    <property type="match status" value="1"/>
</dbReference>
<dbReference type="PANTHER" id="PTHR43649:SF31">
    <property type="entry name" value="SN-GLYCEROL-3-PHOSPHATE-BINDING PERIPLASMIC PROTEIN UGPB"/>
    <property type="match status" value="1"/>
</dbReference>
<comment type="caution">
    <text evidence="9">The sequence shown here is derived from an EMBL/GenBank/DDBJ whole genome shotgun (WGS) entry which is preliminary data.</text>
</comment>
<dbReference type="InterPro" id="IPR006311">
    <property type="entry name" value="TAT_signal"/>
</dbReference>
<proteinExistence type="inferred from homology"/>
<evidence type="ECO:0000256" key="1">
    <source>
        <dbReference type="ARBA" id="ARBA00004418"/>
    </source>
</evidence>
<keyword evidence="5" id="KW-0813">Transport</keyword>
<sequence length="483" mass="52902">MTISRDGAAPSAGLSRRTLLQGMAMLGAAGLLPGRAFAQDTATIKWWDIFQPLIPLHEKVWTDFAAANPAKVEYTPGNPADMMQSLQLAFRSNQLPDVFSVPNGNAATINSLQAAGWFQPLADSFVFDKPFQKEALAEGFTNFDGKPYSFPIFAIRQTSTSLWFFKDDLAAAGMDAETGPESWDDARKAALGATKDGKYGLILPLQFGDRMKAHLIDLAQAAGAAGEVDWKTGDYAHASQPFLDALEFLMSFQKDGSLHPASSSVDARQGRSRWVAGEAAMFFDGPWNSGVLNGSFKEQIDLISVTGQVPYPKDKASAFNYRAPSTGTFYMSAQSQHPDLVTQVLQMLTTDEYYVALAERMDQPPLDPTAVERANVHPAYKKVVTGYQEYVRIAPDPLVRNTAVGQVYAEMRDVTPGLGEILQGAFSGAFSDPKPILQQYADQMNRERDRAIEAAKGKGAEVSRDDWVFEAWQPGEDFTADKY</sequence>
<keyword evidence="6" id="KW-0732">Signal</keyword>
<dbReference type="Pfam" id="PF01547">
    <property type="entry name" value="SBP_bac_1"/>
    <property type="match status" value="1"/>
</dbReference>
<evidence type="ECO:0000256" key="6">
    <source>
        <dbReference type="ARBA" id="ARBA00022729"/>
    </source>
</evidence>
<evidence type="ECO:0000313" key="10">
    <source>
        <dbReference type="Proteomes" id="UP000654108"/>
    </source>
</evidence>
<dbReference type="AlphaFoldDB" id="A0A927ITP5"/>
<dbReference type="InterPro" id="IPR050490">
    <property type="entry name" value="Bact_solute-bd_prot1"/>
</dbReference>
<comment type="function">
    <text evidence="8">Part of the ABC transporter complex UgpBAEC involved in sn-glycerol-3-phosphate (G3P) import. Binds G3P.</text>
</comment>
<keyword evidence="7" id="KW-0574">Periplasm</keyword>
<dbReference type="Proteomes" id="UP000654108">
    <property type="component" value="Unassembled WGS sequence"/>
</dbReference>
<name>A0A927ITP5_9HYPH</name>
<dbReference type="InterPro" id="IPR006059">
    <property type="entry name" value="SBP"/>
</dbReference>
<comment type="subunit">
    <text evidence="3">The complex is composed of two ATP-binding proteins (UgpC), two transmembrane proteins (UgpA and UgpE) and a solute-binding protein (UgpB).</text>
</comment>
<comment type="subcellular location">
    <subcellularLocation>
        <location evidence="1">Periplasm</location>
    </subcellularLocation>
</comment>
<evidence type="ECO:0000256" key="8">
    <source>
        <dbReference type="ARBA" id="ARBA00034473"/>
    </source>
</evidence>